<feature type="domain" description="Toxin SymE-like" evidence="1">
    <location>
        <begin position="1"/>
        <end position="29"/>
    </location>
</feature>
<gene>
    <name evidence="3" type="ORF">I2492_13440</name>
    <name evidence="2" type="ORF">I2493_12265</name>
</gene>
<reference evidence="3 5" key="1">
    <citation type="submission" date="2020-11" db="EMBL/GenBank/DDBJ databases">
        <title>Insectihabitans protaetiae gen. nov. sp. nov. and Insectihabitans allomyrinae sp. nov., isolated from larvae of Protaetia brevitarsis seulensis and Allomyrina dichotoma, respectively.</title>
        <authorList>
            <person name="Lee S.D."/>
            <person name="Byeon Y.-S."/>
            <person name="Kim S.-M."/>
            <person name="Yang H.L."/>
            <person name="Kim I.S."/>
        </authorList>
    </citation>
    <scope>NUCLEOTIDE SEQUENCE</scope>
    <source>
        <strain evidence="3">CWB-B4</strain>
        <strain evidence="2 5">CWB-B43</strain>
    </source>
</reference>
<dbReference type="AlphaFoldDB" id="A0A9D7AJW9"/>
<comment type="caution">
    <text evidence="3">The sequence shown here is derived from an EMBL/GenBank/DDBJ whole genome shotgun (WGS) entry which is preliminary data.</text>
</comment>
<dbReference type="GO" id="GO:0016070">
    <property type="term" value="P:RNA metabolic process"/>
    <property type="evidence" value="ECO:0007669"/>
    <property type="project" value="InterPro"/>
</dbReference>
<evidence type="ECO:0000313" key="5">
    <source>
        <dbReference type="Proteomes" id="UP001296969"/>
    </source>
</evidence>
<evidence type="ECO:0000313" key="4">
    <source>
        <dbReference type="Proteomes" id="UP000807542"/>
    </source>
</evidence>
<dbReference type="Proteomes" id="UP001296969">
    <property type="component" value="Unassembled WGS sequence"/>
</dbReference>
<dbReference type="GO" id="GO:0005737">
    <property type="term" value="C:cytoplasm"/>
    <property type="evidence" value="ECO:0007669"/>
    <property type="project" value="InterPro"/>
</dbReference>
<dbReference type="InterPro" id="IPR014944">
    <property type="entry name" value="Toxin_SymE-like"/>
</dbReference>
<dbReference type="GO" id="GO:0016788">
    <property type="term" value="F:hydrolase activity, acting on ester bonds"/>
    <property type="evidence" value="ECO:0007669"/>
    <property type="project" value="InterPro"/>
</dbReference>
<name>A0A9D7AJW9_9GAMM</name>
<dbReference type="GO" id="GO:0003723">
    <property type="term" value="F:RNA binding"/>
    <property type="evidence" value="ECO:0007669"/>
    <property type="project" value="InterPro"/>
</dbReference>
<proteinExistence type="predicted"/>
<keyword evidence="5" id="KW-1185">Reference proteome</keyword>
<evidence type="ECO:0000313" key="2">
    <source>
        <dbReference type="EMBL" id="MBK5073784.1"/>
    </source>
</evidence>
<evidence type="ECO:0000259" key="1">
    <source>
        <dbReference type="Pfam" id="PF08845"/>
    </source>
</evidence>
<dbReference type="Pfam" id="PF08845">
    <property type="entry name" value="SymE_toxin"/>
    <property type="match status" value="1"/>
</dbReference>
<dbReference type="EMBL" id="JADRCQ010000003">
    <property type="protein sequence ID" value="MBK5073784.1"/>
    <property type="molecule type" value="Genomic_DNA"/>
</dbReference>
<dbReference type="EMBL" id="JADRCP010000003">
    <property type="protein sequence ID" value="MBK5177322.1"/>
    <property type="molecule type" value="Genomic_DNA"/>
</dbReference>
<sequence length="34" mass="3918">MSSKWLEELGFSTGHPIIVTTTQERMVIEVDIRL</sequence>
<evidence type="ECO:0000313" key="3">
    <source>
        <dbReference type="EMBL" id="MBK5177322.1"/>
    </source>
</evidence>
<dbReference type="Proteomes" id="UP000807542">
    <property type="component" value="Unassembled WGS sequence"/>
</dbReference>
<accession>A0A9D7AJW9</accession>
<protein>
    <submittedName>
        <fullName evidence="3">Type I addiction module toxin, SymE family</fullName>
    </submittedName>
</protein>
<organism evidence="3 4">
    <name type="scientific">Limnobaculum xujianqingii</name>
    <dbReference type="NCBI Taxonomy" id="2738837"/>
    <lineage>
        <taxon>Bacteria</taxon>
        <taxon>Pseudomonadati</taxon>
        <taxon>Pseudomonadota</taxon>
        <taxon>Gammaproteobacteria</taxon>
        <taxon>Enterobacterales</taxon>
        <taxon>Budviciaceae</taxon>
        <taxon>Limnobaculum</taxon>
    </lineage>
</organism>